<evidence type="ECO:0000313" key="3">
    <source>
        <dbReference type="Proteomes" id="UP000249066"/>
    </source>
</evidence>
<dbReference type="Proteomes" id="UP000249066">
    <property type="component" value="Unassembled WGS sequence"/>
</dbReference>
<name>A0A2W5AE19_9SPHN</name>
<organism evidence="2 3">
    <name type="scientific">Sphingomonas sanxanigenens</name>
    <dbReference type="NCBI Taxonomy" id="397260"/>
    <lineage>
        <taxon>Bacteria</taxon>
        <taxon>Pseudomonadati</taxon>
        <taxon>Pseudomonadota</taxon>
        <taxon>Alphaproteobacteria</taxon>
        <taxon>Sphingomonadales</taxon>
        <taxon>Sphingomonadaceae</taxon>
        <taxon>Sphingomonas</taxon>
    </lineage>
</organism>
<reference evidence="2 3" key="1">
    <citation type="submission" date="2017-08" db="EMBL/GenBank/DDBJ databases">
        <title>Infants hospitalized years apart are colonized by the same room-sourced microbial strains.</title>
        <authorList>
            <person name="Brooks B."/>
            <person name="Olm M.R."/>
            <person name="Firek B.A."/>
            <person name="Baker R."/>
            <person name="Thomas B.C."/>
            <person name="Morowitz M.J."/>
            <person name="Banfield J.F."/>
        </authorList>
    </citation>
    <scope>NUCLEOTIDE SEQUENCE [LARGE SCALE GENOMIC DNA]</scope>
    <source>
        <strain evidence="2">S2_018_000_R2_101</strain>
    </source>
</reference>
<dbReference type="Pfam" id="PF05926">
    <property type="entry name" value="Phage_GPL"/>
    <property type="match status" value="1"/>
</dbReference>
<evidence type="ECO:0000256" key="1">
    <source>
        <dbReference type="SAM" id="MobiDB-lite"/>
    </source>
</evidence>
<proteinExistence type="predicted"/>
<dbReference type="AlphaFoldDB" id="A0A2W5AE19"/>
<evidence type="ECO:0000313" key="2">
    <source>
        <dbReference type="EMBL" id="PZO91506.1"/>
    </source>
</evidence>
<protein>
    <submittedName>
        <fullName evidence="2">Head completion/stabilization protein</fullName>
    </submittedName>
</protein>
<sequence>MGEGRGRSPDCPSTLSPPPVNRIRRNDTMAGFQATPPPAQIGAGDIVAGDGFWPGVSIAAIRETIRLPTVATDDRLRNAIVAAMISATREMRQWKAARIGQGYASLADIPADAIDGKSVLLLLWQRAIASFAGADLVETHHDISATGAGKDRIEEDALTSGDHRRNALHAIRDMLDVTRTAVELI</sequence>
<feature type="region of interest" description="Disordered" evidence="1">
    <location>
        <begin position="1"/>
        <end position="24"/>
    </location>
</feature>
<dbReference type="InterPro" id="IPR009225">
    <property type="entry name" value="Phage_head_completion_GpL"/>
</dbReference>
<gene>
    <name evidence="2" type="ORF">DI623_03010</name>
</gene>
<comment type="caution">
    <text evidence="2">The sequence shown here is derived from an EMBL/GenBank/DDBJ whole genome shotgun (WGS) entry which is preliminary data.</text>
</comment>
<accession>A0A2W5AE19</accession>
<dbReference type="EMBL" id="QFNN01000008">
    <property type="protein sequence ID" value="PZO91506.1"/>
    <property type="molecule type" value="Genomic_DNA"/>
</dbReference>